<keyword evidence="2" id="KW-1185">Reference proteome</keyword>
<dbReference type="Proteomes" id="UP000315295">
    <property type="component" value="Unassembled WGS sequence"/>
</dbReference>
<gene>
    <name evidence="1" type="ORF">C1H46_025028</name>
</gene>
<organism evidence="1 2">
    <name type="scientific">Malus baccata</name>
    <name type="common">Siberian crab apple</name>
    <name type="synonym">Pyrus baccata</name>
    <dbReference type="NCBI Taxonomy" id="106549"/>
    <lineage>
        <taxon>Eukaryota</taxon>
        <taxon>Viridiplantae</taxon>
        <taxon>Streptophyta</taxon>
        <taxon>Embryophyta</taxon>
        <taxon>Tracheophyta</taxon>
        <taxon>Spermatophyta</taxon>
        <taxon>Magnoliopsida</taxon>
        <taxon>eudicotyledons</taxon>
        <taxon>Gunneridae</taxon>
        <taxon>Pentapetalae</taxon>
        <taxon>rosids</taxon>
        <taxon>fabids</taxon>
        <taxon>Rosales</taxon>
        <taxon>Rosaceae</taxon>
        <taxon>Amygdaloideae</taxon>
        <taxon>Maleae</taxon>
        <taxon>Malus</taxon>
    </lineage>
</organism>
<dbReference type="EMBL" id="VIEB01000479">
    <property type="protein sequence ID" value="TQD89385.1"/>
    <property type="molecule type" value="Genomic_DNA"/>
</dbReference>
<proteinExistence type="predicted"/>
<evidence type="ECO:0000313" key="2">
    <source>
        <dbReference type="Proteomes" id="UP000315295"/>
    </source>
</evidence>
<accession>A0A540LSC2</accession>
<sequence length="128" mass="14697">MVLLLFLSDFSHPPTLVGIPFHGPSVLCFLAMVSVKFVCRVLVLYLARVFPTPPRSSCCLPFMAVLLEIFPELLSDGWLLSRRLSGGACGGDDRWWIEDWMAGCFSNWRWRTQWMILRCSFLFGFHCC</sequence>
<comment type="caution">
    <text evidence="1">The sequence shown here is derived from an EMBL/GenBank/DDBJ whole genome shotgun (WGS) entry which is preliminary data.</text>
</comment>
<protein>
    <submittedName>
        <fullName evidence="1">Uncharacterized protein</fullName>
    </submittedName>
</protein>
<evidence type="ECO:0000313" key="1">
    <source>
        <dbReference type="EMBL" id="TQD89385.1"/>
    </source>
</evidence>
<dbReference type="AlphaFoldDB" id="A0A540LSC2"/>
<reference evidence="1 2" key="1">
    <citation type="journal article" date="2019" name="G3 (Bethesda)">
        <title>Sequencing of a Wild Apple (Malus baccata) Genome Unravels the Differences Between Cultivated and Wild Apple Species Regarding Disease Resistance and Cold Tolerance.</title>
        <authorList>
            <person name="Chen X."/>
        </authorList>
    </citation>
    <scope>NUCLEOTIDE SEQUENCE [LARGE SCALE GENOMIC DNA]</scope>
    <source>
        <strain evidence="2">cv. Shandingzi</strain>
        <tissue evidence="1">Leaves</tissue>
    </source>
</reference>
<name>A0A540LSC2_MALBA</name>